<dbReference type="AlphaFoldDB" id="A0A448WEZ8"/>
<sequence>MNEFQAAYVEQNCARSHSNFRSPDTVMILAYAIMMLHTDAYNSNIRPNAKMTREDFVKNLRGVDEGYCFINSGFV</sequence>
<dbReference type="InterPro" id="IPR023394">
    <property type="entry name" value="Sec7_C_sf"/>
</dbReference>
<evidence type="ECO:0000259" key="1">
    <source>
        <dbReference type="PROSITE" id="PS50190"/>
    </source>
</evidence>
<dbReference type="OrthoDB" id="430364at2759"/>
<dbReference type="PANTHER" id="PTHR10663">
    <property type="entry name" value="GUANYL-NUCLEOTIDE EXCHANGE FACTOR"/>
    <property type="match status" value="1"/>
</dbReference>
<dbReference type="Gene3D" id="1.10.1000.11">
    <property type="entry name" value="Arf Nucleotide-binding Site Opener,domain 2"/>
    <property type="match status" value="1"/>
</dbReference>
<dbReference type="Pfam" id="PF01369">
    <property type="entry name" value="Sec7"/>
    <property type="match status" value="1"/>
</dbReference>
<dbReference type="InterPro" id="IPR035999">
    <property type="entry name" value="Sec7_dom_sf"/>
</dbReference>
<dbReference type="GO" id="GO:0005085">
    <property type="term" value="F:guanyl-nucleotide exchange factor activity"/>
    <property type="evidence" value="ECO:0007669"/>
    <property type="project" value="InterPro"/>
</dbReference>
<proteinExistence type="predicted"/>
<dbReference type="Proteomes" id="UP000784294">
    <property type="component" value="Unassembled WGS sequence"/>
</dbReference>
<dbReference type="PROSITE" id="PS50190">
    <property type="entry name" value="SEC7"/>
    <property type="match status" value="1"/>
</dbReference>
<protein>
    <recommendedName>
        <fullName evidence="1">SEC7 domain-containing protein</fullName>
    </recommendedName>
</protein>
<feature type="domain" description="SEC7" evidence="1">
    <location>
        <begin position="1"/>
        <end position="66"/>
    </location>
</feature>
<dbReference type="GO" id="GO:0032012">
    <property type="term" value="P:regulation of ARF protein signal transduction"/>
    <property type="evidence" value="ECO:0007669"/>
    <property type="project" value="InterPro"/>
</dbReference>
<evidence type="ECO:0000313" key="3">
    <source>
        <dbReference type="Proteomes" id="UP000784294"/>
    </source>
</evidence>
<dbReference type="InterPro" id="IPR000904">
    <property type="entry name" value="Sec7_dom"/>
</dbReference>
<dbReference type="SUPFAM" id="SSF48425">
    <property type="entry name" value="Sec7 domain"/>
    <property type="match status" value="1"/>
</dbReference>
<organism evidence="2 3">
    <name type="scientific">Protopolystoma xenopodis</name>
    <dbReference type="NCBI Taxonomy" id="117903"/>
    <lineage>
        <taxon>Eukaryota</taxon>
        <taxon>Metazoa</taxon>
        <taxon>Spiralia</taxon>
        <taxon>Lophotrochozoa</taxon>
        <taxon>Platyhelminthes</taxon>
        <taxon>Monogenea</taxon>
        <taxon>Polyopisthocotylea</taxon>
        <taxon>Polystomatidea</taxon>
        <taxon>Polystomatidae</taxon>
        <taxon>Protopolystoma</taxon>
    </lineage>
</organism>
<accession>A0A448WEZ8</accession>
<evidence type="ECO:0000313" key="2">
    <source>
        <dbReference type="EMBL" id="VEL09956.1"/>
    </source>
</evidence>
<comment type="caution">
    <text evidence="2">The sequence shown here is derived from an EMBL/GenBank/DDBJ whole genome shotgun (WGS) entry which is preliminary data.</text>
</comment>
<name>A0A448WEZ8_9PLAT</name>
<reference evidence="2" key="1">
    <citation type="submission" date="2018-11" db="EMBL/GenBank/DDBJ databases">
        <authorList>
            <consortium name="Pathogen Informatics"/>
        </authorList>
    </citation>
    <scope>NUCLEOTIDE SEQUENCE</scope>
</reference>
<dbReference type="EMBL" id="CAAALY010007668">
    <property type="protein sequence ID" value="VEL09956.1"/>
    <property type="molecule type" value="Genomic_DNA"/>
</dbReference>
<gene>
    <name evidence="2" type="ORF">PXEA_LOCUS3396</name>
</gene>
<keyword evidence="3" id="KW-1185">Reference proteome</keyword>